<evidence type="ECO:0000256" key="1">
    <source>
        <dbReference type="SAM" id="MobiDB-lite"/>
    </source>
</evidence>
<dbReference type="Proteomes" id="UP001152087">
    <property type="component" value="Unassembled WGS sequence"/>
</dbReference>
<evidence type="ECO:0000313" key="2">
    <source>
        <dbReference type="EMBL" id="KAJ4178386.1"/>
    </source>
</evidence>
<gene>
    <name evidence="2" type="ORF">NW755_013225</name>
</gene>
<keyword evidence="3" id="KW-1185">Reference proteome</keyword>
<dbReference type="AlphaFoldDB" id="A0A9W8QWA2"/>
<protein>
    <submittedName>
        <fullName evidence="2">Uncharacterized protein</fullName>
    </submittedName>
</protein>
<feature type="region of interest" description="Disordered" evidence="1">
    <location>
        <begin position="1"/>
        <end position="25"/>
    </location>
</feature>
<accession>A0A9W8QWA2</accession>
<organism evidence="2 3">
    <name type="scientific">Fusarium falciforme</name>
    <dbReference type="NCBI Taxonomy" id="195108"/>
    <lineage>
        <taxon>Eukaryota</taxon>
        <taxon>Fungi</taxon>
        <taxon>Dikarya</taxon>
        <taxon>Ascomycota</taxon>
        <taxon>Pezizomycotina</taxon>
        <taxon>Sordariomycetes</taxon>
        <taxon>Hypocreomycetidae</taxon>
        <taxon>Hypocreales</taxon>
        <taxon>Nectriaceae</taxon>
        <taxon>Fusarium</taxon>
        <taxon>Fusarium solani species complex</taxon>
    </lineage>
</organism>
<evidence type="ECO:0000313" key="3">
    <source>
        <dbReference type="Proteomes" id="UP001152087"/>
    </source>
</evidence>
<reference evidence="2" key="1">
    <citation type="submission" date="2022-09" db="EMBL/GenBank/DDBJ databases">
        <title>Fusarium specimens isolated from Avocado Roots.</title>
        <authorList>
            <person name="Stajich J."/>
            <person name="Roper C."/>
            <person name="Heimlech-Rivalta G."/>
        </authorList>
    </citation>
    <scope>NUCLEOTIDE SEQUENCE</scope>
    <source>
        <strain evidence="2">A02</strain>
    </source>
</reference>
<name>A0A9W8QWA2_9HYPO</name>
<proteinExistence type="predicted"/>
<sequence length="57" mass="6196">MDYDNYRSPTPMSAAPTPPSDGEAKAKDLIILQAAATNLRDNGDVGEIEDHVLRLLQ</sequence>
<dbReference type="EMBL" id="JAOQAV010000076">
    <property type="protein sequence ID" value="KAJ4178386.1"/>
    <property type="molecule type" value="Genomic_DNA"/>
</dbReference>
<comment type="caution">
    <text evidence="2">The sequence shown here is derived from an EMBL/GenBank/DDBJ whole genome shotgun (WGS) entry which is preliminary data.</text>
</comment>